<sequence>MLTIWGRTTSSNVQKVMWAIGELGLPHERIDLGGPFGGNRDPEYLTLNPNGLIPTMRDDDGFVLWESNAIVRHLAATHGPEPLEPADARGRARAGQWMDWQLTVAAPAIIPVFWQLVRTPPEKRDAAAIATGKEKSIAAFGIADAALGQSAYLAGDSFSYGDIPLAIMARRFLELVPERPAMPNLERWYGAIDLRPAFQQHVASIPMV</sequence>
<dbReference type="Pfam" id="PF00043">
    <property type="entry name" value="GST_C"/>
    <property type="match status" value="1"/>
</dbReference>
<dbReference type="SFLD" id="SFLDG00358">
    <property type="entry name" value="Main_(cytGST)"/>
    <property type="match status" value="1"/>
</dbReference>
<keyword evidence="2 5" id="KW-0808">Transferase</keyword>
<reference evidence="5 6" key="1">
    <citation type="submission" date="2017-07" db="EMBL/GenBank/DDBJ databases">
        <title>Draft Genome Sequences of Select Purple Nonsulfur Bacteria.</title>
        <authorList>
            <person name="Lasarre B."/>
            <person name="Mckinlay J.B."/>
        </authorList>
    </citation>
    <scope>NUCLEOTIDE SEQUENCE [LARGE SCALE GENOMIC DNA]</scope>
    <source>
        <strain evidence="5 6">DSM 11907</strain>
    </source>
</reference>
<evidence type="ECO:0000256" key="2">
    <source>
        <dbReference type="ARBA" id="ARBA00022679"/>
    </source>
</evidence>
<gene>
    <name evidence="5" type="ORF">CH338_20245</name>
</gene>
<feature type="domain" description="GST C-terminal" evidence="4">
    <location>
        <begin position="87"/>
        <end position="208"/>
    </location>
</feature>
<dbReference type="Gene3D" id="1.20.1050.10">
    <property type="match status" value="1"/>
</dbReference>
<evidence type="ECO:0000259" key="4">
    <source>
        <dbReference type="PROSITE" id="PS50405"/>
    </source>
</evidence>
<comment type="caution">
    <text evidence="5">The sequence shown here is derived from an EMBL/GenBank/DDBJ whole genome shotgun (WGS) entry which is preliminary data.</text>
</comment>
<dbReference type="InterPro" id="IPR010987">
    <property type="entry name" value="Glutathione-S-Trfase_C-like"/>
</dbReference>
<proteinExistence type="inferred from homology"/>
<dbReference type="PROSITE" id="PS50404">
    <property type="entry name" value="GST_NTER"/>
    <property type="match status" value="1"/>
</dbReference>
<dbReference type="FunFam" id="3.40.30.10:FF:000039">
    <property type="entry name" value="Glutathione S-transferase domain"/>
    <property type="match status" value="1"/>
</dbReference>
<dbReference type="Pfam" id="PF13409">
    <property type="entry name" value="GST_N_2"/>
    <property type="match status" value="1"/>
</dbReference>
<evidence type="ECO:0000256" key="1">
    <source>
        <dbReference type="ARBA" id="ARBA00007409"/>
    </source>
</evidence>
<dbReference type="GO" id="GO:0016740">
    <property type="term" value="F:transferase activity"/>
    <property type="evidence" value="ECO:0007669"/>
    <property type="project" value="UniProtKB-KW"/>
</dbReference>
<dbReference type="Proteomes" id="UP000248863">
    <property type="component" value="Unassembled WGS sequence"/>
</dbReference>
<evidence type="ECO:0000313" key="5">
    <source>
        <dbReference type="EMBL" id="RAI34833.1"/>
    </source>
</evidence>
<dbReference type="InterPro" id="IPR040079">
    <property type="entry name" value="Glutathione_S-Trfase"/>
</dbReference>
<dbReference type="InterPro" id="IPR004045">
    <property type="entry name" value="Glutathione_S-Trfase_N"/>
</dbReference>
<dbReference type="PROSITE" id="PS50405">
    <property type="entry name" value="GST_CTER"/>
    <property type="match status" value="1"/>
</dbReference>
<dbReference type="PANTHER" id="PTHR44051:SF19">
    <property type="entry name" value="DISULFIDE-BOND OXIDOREDUCTASE YFCG"/>
    <property type="match status" value="1"/>
</dbReference>
<feature type="domain" description="GST N-terminal" evidence="3">
    <location>
        <begin position="1"/>
        <end position="82"/>
    </location>
</feature>
<dbReference type="InterPro" id="IPR036249">
    <property type="entry name" value="Thioredoxin-like_sf"/>
</dbReference>
<dbReference type="SFLD" id="SFLDG01150">
    <property type="entry name" value="Main.1:_Beta-like"/>
    <property type="match status" value="1"/>
</dbReference>
<name>A0A327KAV1_9BRAD</name>
<dbReference type="RefSeq" id="WP_111358923.1">
    <property type="nucleotide sequence ID" value="NZ_NHSK01000149.1"/>
</dbReference>
<dbReference type="CDD" id="cd03047">
    <property type="entry name" value="GST_N_2"/>
    <property type="match status" value="1"/>
</dbReference>
<dbReference type="PANTHER" id="PTHR44051">
    <property type="entry name" value="GLUTATHIONE S-TRANSFERASE-RELATED"/>
    <property type="match status" value="1"/>
</dbReference>
<dbReference type="SUPFAM" id="SSF47616">
    <property type="entry name" value="GST C-terminal domain-like"/>
    <property type="match status" value="1"/>
</dbReference>
<evidence type="ECO:0000259" key="3">
    <source>
        <dbReference type="PROSITE" id="PS50404"/>
    </source>
</evidence>
<dbReference type="OrthoDB" id="9810080at2"/>
<dbReference type="SFLD" id="SFLDS00019">
    <property type="entry name" value="Glutathione_Transferase_(cytos"/>
    <property type="match status" value="1"/>
</dbReference>
<keyword evidence="6" id="KW-1185">Reference proteome</keyword>
<accession>A0A327KAV1</accession>
<dbReference type="InterPro" id="IPR036282">
    <property type="entry name" value="Glutathione-S-Trfase_C_sf"/>
</dbReference>
<protein>
    <submittedName>
        <fullName evidence="5">Glutathione S-transferase</fullName>
    </submittedName>
</protein>
<dbReference type="InterPro" id="IPR004046">
    <property type="entry name" value="GST_C"/>
</dbReference>
<organism evidence="5 6">
    <name type="scientific">Rhodoplanes elegans</name>
    <dbReference type="NCBI Taxonomy" id="29408"/>
    <lineage>
        <taxon>Bacteria</taxon>
        <taxon>Pseudomonadati</taxon>
        <taxon>Pseudomonadota</taxon>
        <taxon>Alphaproteobacteria</taxon>
        <taxon>Hyphomicrobiales</taxon>
        <taxon>Nitrobacteraceae</taxon>
        <taxon>Rhodoplanes</taxon>
    </lineage>
</organism>
<comment type="similarity">
    <text evidence="1">Belongs to the GST superfamily.</text>
</comment>
<dbReference type="Gene3D" id="3.40.30.10">
    <property type="entry name" value="Glutaredoxin"/>
    <property type="match status" value="1"/>
</dbReference>
<dbReference type="AlphaFoldDB" id="A0A327KAV1"/>
<dbReference type="SUPFAM" id="SSF52833">
    <property type="entry name" value="Thioredoxin-like"/>
    <property type="match status" value="1"/>
</dbReference>
<dbReference type="EMBL" id="NPEU01000289">
    <property type="protein sequence ID" value="RAI34833.1"/>
    <property type="molecule type" value="Genomic_DNA"/>
</dbReference>
<evidence type="ECO:0000313" key="6">
    <source>
        <dbReference type="Proteomes" id="UP000248863"/>
    </source>
</evidence>